<feature type="domain" description="Lnb N-terminal periplasmic" evidence="3">
    <location>
        <begin position="276"/>
        <end position="434"/>
    </location>
</feature>
<dbReference type="Proteomes" id="UP000198512">
    <property type="component" value="Unassembled WGS sequence"/>
</dbReference>
<dbReference type="RefSeq" id="WP_069521481.1">
    <property type="nucleotide sequence ID" value="NZ_FOFP01000026.1"/>
</dbReference>
<feature type="domain" description="DUF7844" evidence="4">
    <location>
        <begin position="25"/>
        <end position="255"/>
    </location>
</feature>
<feature type="chain" id="PRO_5047389164" description="DUF4105 domain-containing protein" evidence="2">
    <location>
        <begin position="22"/>
        <end position="655"/>
    </location>
</feature>
<comment type="caution">
    <text evidence="5">The sequence shown here is derived from an EMBL/GenBank/DDBJ whole genome shotgun (WGS) entry which is preliminary data.</text>
</comment>
<protein>
    <recommendedName>
        <fullName evidence="7">DUF4105 domain-containing protein</fullName>
    </recommendedName>
</protein>
<name>A0ABY1BQN4_9PSED</name>
<evidence type="ECO:0000313" key="6">
    <source>
        <dbReference type="Proteomes" id="UP000198512"/>
    </source>
</evidence>
<dbReference type="InterPro" id="IPR025178">
    <property type="entry name" value="Lnb_N"/>
</dbReference>
<evidence type="ECO:0000313" key="5">
    <source>
        <dbReference type="EMBL" id="SER38594.1"/>
    </source>
</evidence>
<keyword evidence="6" id="KW-1185">Reference proteome</keyword>
<evidence type="ECO:0000256" key="2">
    <source>
        <dbReference type="SAM" id="SignalP"/>
    </source>
</evidence>
<evidence type="ECO:0000259" key="3">
    <source>
        <dbReference type="Pfam" id="PF13387"/>
    </source>
</evidence>
<dbReference type="EMBL" id="FOFP01000026">
    <property type="protein sequence ID" value="SER38594.1"/>
    <property type="molecule type" value="Genomic_DNA"/>
</dbReference>
<dbReference type="InterPro" id="IPR057166">
    <property type="entry name" value="DUF7844"/>
</dbReference>
<evidence type="ECO:0000259" key="4">
    <source>
        <dbReference type="Pfam" id="PF25226"/>
    </source>
</evidence>
<accession>A0ABY1BQN4</accession>
<reference evidence="5 6" key="1">
    <citation type="submission" date="2016-10" db="EMBL/GenBank/DDBJ databases">
        <authorList>
            <person name="Varghese N."/>
            <person name="Submissions S."/>
        </authorList>
    </citation>
    <scope>NUCLEOTIDE SEQUENCE [LARGE SCALE GENOMIC DNA]</scope>
    <source>
        <strain evidence="5 6">CIP 109853</strain>
    </source>
</reference>
<keyword evidence="2" id="KW-0732">Signal</keyword>
<gene>
    <name evidence="5" type="ORF">SAMN05216600_12628</name>
</gene>
<sequence>MRFARAWLLLTTLCLSSISQAALHLQLDGESLSTAQRQASQTLLDEAMAALPPRLISQLDRTVAVRWRDLPETIYGQAGRFTGIDLNAGLLVALTDGSAAQTQTQRSHGTVRQELLATVLHELTHLYDRGQYWRASERQALQRCRQRASSLGDVGLPEDCRGQTERRFTLSDDPRLLDLAGWPQQVGRRGEREQTNHQVARTPDPYELSNPREFVAVNMEYFLLDPGYACRRPSLVRYLSEHFGSVDTPWQPAQQATCAEGYAYLNAGRDFARSPLGSIDPERVYQIDYLLAEANQAWASRWGHSMLRLVICAPGRPRGPDCRLDLDEHLVLSYRAFVGDVQLSSWDGLTGAYPSRLFVLPLEQVIEEYTKVELRSLASIPLTLDRPQLEQLVARAAEQHWSYDGDYFFVSNNCAVETLKLLRSGSQHPQLQALDSILPNGLLDSLAARGLADRSVLDDAAEARRLGYRFDSFRDRYEAMFKVLSQRLPIPQTSVDSWLDQPASARQPWFAQADLRASAALLLLEQAALRRQLLLAQDELKRRYLTGRAAQDPTLNKAGGALEQILANSGFLSRPAELLEGGYGLPQSAEWQRLEHESQVRQQQLRQLNDDLDQEVRSLLEPQRLAELEASEANLAALGEHLRTLHKASGGVQLP</sequence>
<dbReference type="Pfam" id="PF25226">
    <property type="entry name" value="DUF7844"/>
    <property type="match status" value="1"/>
</dbReference>
<proteinExistence type="predicted"/>
<organism evidence="5 6">
    <name type="scientific">Pseudomonas cuatrocienegasensis</name>
    <dbReference type="NCBI Taxonomy" id="543360"/>
    <lineage>
        <taxon>Bacteria</taxon>
        <taxon>Pseudomonadati</taxon>
        <taxon>Pseudomonadota</taxon>
        <taxon>Gammaproteobacteria</taxon>
        <taxon>Pseudomonadales</taxon>
        <taxon>Pseudomonadaceae</taxon>
        <taxon>Pseudomonas</taxon>
    </lineage>
</organism>
<feature type="region of interest" description="Disordered" evidence="1">
    <location>
        <begin position="186"/>
        <end position="205"/>
    </location>
</feature>
<feature type="signal peptide" evidence="2">
    <location>
        <begin position="1"/>
        <end position="21"/>
    </location>
</feature>
<dbReference type="Pfam" id="PF13387">
    <property type="entry name" value="Lnb_N"/>
    <property type="match status" value="1"/>
</dbReference>
<evidence type="ECO:0008006" key="7">
    <source>
        <dbReference type="Google" id="ProtNLM"/>
    </source>
</evidence>
<evidence type="ECO:0000256" key="1">
    <source>
        <dbReference type="SAM" id="MobiDB-lite"/>
    </source>
</evidence>